<dbReference type="AlphaFoldDB" id="A0A1B0B7F8"/>
<name>A0A1B0B7F8_9MUSC</name>
<dbReference type="EMBL" id="JXJN01009591">
    <property type="status" value="NOT_ANNOTATED_CDS"/>
    <property type="molecule type" value="Genomic_DNA"/>
</dbReference>
<evidence type="ECO:0000313" key="1">
    <source>
        <dbReference type="EnsemblMetazoa" id="GPPI021317-PA"/>
    </source>
</evidence>
<proteinExistence type="predicted"/>
<organism evidence="1 2">
    <name type="scientific">Glossina palpalis gambiensis</name>
    <dbReference type="NCBI Taxonomy" id="67801"/>
    <lineage>
        <taxon>Eukaryota</taxon>
        <taxon>Metazoa</taxon>
        <taxon>Ecdysozoa</taxon>
        <taxon>Arthropoda</taxon>
        <taxon>Hexapoda</taxon>
        <taxon>Insecta</taxon>
        <taxon>Pterygota</taxon>
        <taxon>Neoptera</taxon>
        <taxon>Endopterygota</taxon>
        <taxon>Diptera</taxon>
        <taxon>Brachycera</taxon>
        <taxon>Muscomorpha</taxon>
        <taxon>Hippoboscoidea</taxon>
        <taxon>Glossinidae</taxon>
        <taxon>Glossina</taxon>
    </lineage>
</organism>
<dbReference type="EnsemblMetazoa" id="GPPI021317-RA">
    <property type="protein sequence ID" value="GPPI021317-PA"/>
    <property type="gene ID" value="GPPI021317"/>
</dbReference>
<dbReference type="VEuPathDB" id="VectorBase:GPPI021317"/>
<dbReference type="EMBL" id="JXJN01009592">
    <property type="status" value="NOT_ANNOTATED_CDS"/>
    <property type="molecule type" value="Genomic_DNA"/>
</dbReference>
<sequence>MAEETILYIGMFNFTMGFHVISTPAAAAATAAEVFADDEEVVVDDAEEVKCSLSWATCRTVDELEAVRLRALHDATIPYELAVAAAAVAVPILPVPLHADDDIIHVDGNEFLSNSILCTCIRNYNYHQQSSLHSQHHHPFRNLYTLSSVLCCISLPPPQPPSPTTTPRYLLSSVFPLDGEWGKRPSSDSP</sequence>
<reference evidence="2" key="1">
    <citation type="submission" date="2015-01" db="EMBL/GenBank/DDBJ databases">
        <authorList>
            <person name="Aksoy S."/>
            <person name="Warren W."/>
            <person name="Wilson R.K."/>
        </authorList>
    </citation>
    <scope>NUCLEOTIDE SEQUENCE [LARGE SCALE GENOMIC DNA]</scope>
    <source>
        <strain evidence="2">IAEA</strain>
    </source>
</reference>
<accession>A0A1B0B7F8</accession>
<evidence type="ECO:0000313" key="2">
    <source>
        <dbReference type="Proteomes" id="UP000092460"/>
    </source>
</evidence>
<dbReference type="Proteomes" id="UP000092460">
    <property type="component" value="Unassembled WGS sequence"/>
</dbReference>
<keyword evidence="2" id="KW-1185">Reference proteome</keyword>
<reference evidence="1" key="2">
    <citation type="submission" date="2020-05" db="UniProtKB">
        <authorList>
            <consortium name="EnsemblMetazoa"/>
        </authorList>
    </citation>
    <scope>IDENTIFICATION</scope>
    <source>
        <strain evidence="1">IAEA</strain>
    </source>
</reference>
<protein>
    <submittedName>
        <fullName evidence="1">Uncharacterized protein</fullName>
    </submittedName>
</protein>